<dbReference type="GO" id="GO:0009307">
    <property type="term" value="P:DNA restriction-modification system"/>
    <property type="evidence" value="ECO:0007669"/>
    <property type="project" value="UniProtKB-KW"/>
</dbReference>
<organism evidence="5">
    <name type="scientific">Zymomonas mobilis subsp. mobilis</name>
    <dbReference type="NCBI Taxonomy" id="120045"/>
    <lineage>
        <taxon>Bacteria</taxon>
        <taxon>Pseudomonadati</taxon>
        <taxon>Pseudomonadota</taxon>
        <taxon>Alphaproteobacteria</taxon>
        <taxon>Sphingomonadales</taxon>
        <taxon>Zymomonadaceae</taxon>
        <taxon>Zymomonas</taxon>
    </lineage>
</organism>
<dbReference type="REBASE" id="204299">
    <property type="entry name" value="S.Zmo1960ORF9105P"/>
</dbReference>
<evidence type="ECO:0000256" key="2">
    <source>
        <dbReference type="ARBA" id="ARBA00022747"/>
    </source>
</evidence>
<dbReference type="PANTHER" id="PTHR30408:SF12">
    <property type="entry name" value="TYPE I RESTRICTION ENZYME MJAVIII SPECIFICITY SUBUNIT"/>
    <property type="match status" value="1"/>
</dbReference>
<dbReference type="Gene3D" id="3.90.220.20">
    <property type="entry name" value="DNA methylase specificity domains"/>
    <property type="match status" value="2"/>
</dbReference>
<dbReference type="InterPro" id="IPR044946">
    <property type="entry name" value="Restrct_endonuc_typeI_TRD_sf"/>
</dbReference>
<geneLocation type="plasmid" evidence="5">
    <name>pZMO1960_1</name>
</geneLocation>
<protein>
    <recommendedName>
        <fullName evidence="4">Type I restriction modification DNA specificity domain-containing protein</fullName>
    </recommendedName>
</protein>
<evidence type="ECO:0000256" key="1">
    <source>
        <dbReference type="ARBA" id="ARBA00010923"/>
    </source>
</evidence>
<proteinExistence type="inferred from homology"/>
<feature type="domain" description="Type I restriction modification DNA specificity" evidence="4">
    <location>
        <begin position="205"/>
        <end position="369"/>
    </location>
</feature>
<evidence type="ECO:0000313" key="5">
    <source>
        <dbReference type="EMBL" id="ARW77709.1"/>
    </source>
</evidence>
<comment type="similarity">
    <text evidence="1">Belongs to the type-I restriction system S methylase family.</text>
</comment>
<dbReference type="Gene3D" id="1.10.287.1120">
    <property type="entry name" value="Bipartite methylase S protein"/>
    <property type="match status" value="1"/>
</dbReference>
<dbReference type="Pfam" id="PF01420">
    <property type="entry name" value="Methylase_S"/>
    <property type="match status" value="2"/>
</dbReference>
<accession>A0A1Z1NE21</accession>
<reference evidence="5" key="1">
    <citation type="submission" date="2017-06" db="EMBL/GenBank/DDBJ databases">
        <authorList>
            <person name="Kim H.J."/>
            <person name="Triplett B.A."/>
        </authorList>
    </citation>
    <scope>NUCLEOTIDE SEQUENCE</scope>
    <source>
        <strain evidence="5">NRRL B-1960</strain>
        <plasmid evidence="5">pZMO1960_1</plasmid>
    </source>
</reference>
<keyword evidence="2" id="KW-0680">Restriction system</keyword>
<dbReference type="AlphaFoldDB" id="A0A1Z1NE21"/>
<dbReference type="InterPro" id="IPR000055">
    <property type="entry name" value="Restrct_endonuc_typeI_TRD"/>
</dbReference>
<name>A0A1Z1NE21_ZYMMB</name>
<gene>
    <name evidence="5" type="ORF">B9T50_09100</name>
</gene>
<dbReference type="GO" id="GO:0003677">
    <property type="term" value="F:DNA binding"/>
    <property type="evidence" value="ECO:0007669"/>
    <property type="project" value="UniProtKB-KW"/>
</dbReference>
<evidence type="ECO:0000259" key="4">
    <source>
        <dbReference type="Pfam" id="PF01420"/>
    </source>
</evidence>
<feature type="domain" description="Type I restriction modification DNA specificity" evidence="4">
    <location>
        <begin position="11"/>
        <end position="172"/>
    </location>
</feature>
<keyword evidence="3" id="KW-0238">DNA-binding</keyword>
<dbReference type="PANTHER" id="PTHR30408">
    <property type="entry name" value="TYPE-1 RESTRICTION ENZYME ECOKI SPECIFICITY PROTEIN"/>
    <property type="match status" value="1"/>
</dbReference>
<dbReference type="SUPFAM" id="SSF116734">
    <property type="entry name" value="DNA methylase specificity domain"/>
    <property type="match status" value="2"/>
</dbReference>
<sequence length="398" mass="44979">MNTPISTNFLPIGWSKKRLFDLCQFIPGKAHELFIDPFGEYICVNSKFISTEGQVAKTCNQNISPAKKNDILLVMSDLPKGRALAKCYLVQEDNRFAVNQRVCILRPRTECDPRMLFQLLNRNAYFLSFDDGVNQTHLLNSVFEKCELIVPNDYTEQNHIGKALSDADALIEGLARLIAKKQLIKQGAMQDLLTGRHRLPGFSREWVDYTIQDIASVDPEALGAGTATNRIINYISLENVSRGVLNGWNETSFRDAPSRARRILRQHDVLLGTVRPNLQSHLLFDQKGDNWIGSTGFAVLRARLELCSPRYLFELIMSHVIGRQIDELIAGSNYPAISNREIRTLQIALPSLNEQNAISTILSDMDTEIQAFETCLEKARQVKEGMMQNLLTGRIRLV</sequence>
<evidence type="ECO:0000256" key="3">
    <source>
        <dbReference type="ARBA" id="ARBA00023125"/>
    </source>
</evidence>
<dbReference type="EMBL" id="CP021791">
    <property type="protein sequence ID" value="ARW77709.1"/>
    <property type="molecule type" value="Genomic_DNA"/>
</dbReference>
<dbReference type="InterPro" id="IPR052021">
    <property type="entry name" value="Type-I_RS_S_subunit"/>
</dbReference>
<keyword evidence="5" id="KW-0614">Plasmid</keyword>